<gene>
    <name evidence="2" type="ORF">FOC69_00915</name>
</gene>
<dbReference type="RefSeq" id="WP_005780070.1">
    <property type="nucleotide sequence ID" value="NZ_CP054003.1"/>
</dbReference>
<dbReference type="AlphaFoldDB" id="A0AAP9SU41"/>
<dbReference type="InterPro" id="IPR029492">
    <property type="entry name" value="DUF4435"/>
</dbReference>
<organism evidence="2 3">
    <name type="scientific">Bacteroides fragilis</name>
    <dbReference type="NCBI Taxonomy" id="817"/>
    <lineage>
        <taxon>Bacteria</taxon>
        <taxon>Pseudomonadati</taxon>
        <taxon>Bacteroidota</taxon>
        <taxon>Bacteroidia</taxon>
        <taxon>Bacteroidales</taxon>
        <taxon>Bacteroidaceae</taxon>
        <taxon>Bacteroides</taxon>
    </lineage>
</organism>
<evidence type="ECO:0000313" key="2">
    <source>
        <dbReference type="EMBL" id="QKH82995.1"/>
    </source>
</evidence>
<evidence type="ECO:0000259" key="1">
    <source>
        <dbReference type="Pfam" id="PF14491"/>
    </source>
</evidence>
<protein>
    <submittedName>
        <fullName evidence="2">DUF4435 domain-containing protein</fullName>
    </submittedName>
</protein>
<dbReference type="Proteomes" id="UP000501467">
    <property type="component" value="Chromosome"/>
</dbReference>
<name>A0AAP9SU41_BACFG</name>
<feature type="domain" description="DUF4435" evidence="1">
    <location>
        <begin position="33"/>
        <end position="262"/>
    </location>
</feature>
<sequence>MGMKEIHQESIQNTDAIVLHEFKLRYKNKAKIIYGFVEGIDDPCFYRGFLENSLSSDWRVELWPAGNKDSVYKIYSNFDWTRFNDEQILFFVDKDLSVVLGRQYTIAKNIYITDEYSIENSIVTPNICDRLLREICGFTTLKYDESDFILEHFKQQIEEFKKYLIPIMGCIVYWHQNKLLNRQSRLNNILMKHAFRVKNGKIEVIDSPNEKKDIIEYAHAQCNIDLINRENIIQSIEKFQATNCHEKFTRGKYLLWFLVEYCISLNRDWESLDFISIKQRPKMAVNLSQSNAIVQIAPRCRIPDSLKHFFNNTIFRYEKTISA</sequence>
<proteinExistence type="predicted"/>
<dbReference type="Pfam" id="PF14491">
    <property type="entry name" value="DUF4435"/>
    <property type="match status" value="1"/>
</dbReference>
<evidence type="ECO:0000313" key="3">
    <source>
        <dbReference type="Proteomes" id="UP000501467"/>
    </source>
</evidence>
<dbReference type="EMBL" id="CP054003">
    <property type="protein sequence ID" value="QKH82995.1"/>
    <property type="molecule type" value="Genomic_DNA"/>
</dbReference>
<reference evidence="2 3" key="1">
    <citation type="submission" date="2020-05" db="EMBL/GenBank/DDBJ databases">
        <title>FDA dAtabase for Regulatory Grade micrObial Sequences (FDA-ARGOS): Supporting development and validation of Infectious Disease Dx tests.</title>
        <authorList>
            <person name="Bojja K."/>
            <person name="Kessler A."/>
            <person name="Tallon L."/>
            <person name="Sadzewicz L."/>
            <person name="Zhao X."/>
            <person name="Vavikolanu K."/>
            <person name="Mehta A."/>
            <person name="Aluvathingal J."/>
            <person name="Nadendla S."/>
            <person name="Myers T."/>
            <person name="Yan Y."/>
            <person name="Sichtig H."/>
        </authorList>
    </citation>
    <scope>NUCLEOTIDE SEQUENCE [LARGE SCALE GENOMIC DNA]</scope>
    <source>
        <strain evidence="2 3">FDAARGOS_763</strain>
    </source>
</reference>
<accession>A0AAP9SU41</accession>